<feature type="transmembrane region" description="Helical" evidence="6">
    <location>
        <begin position="42"/>
        <end position="62"/>
    </location>
</feature>
<name>A0AAQ3QGI3_9LILI</name>
<feature type="transmembrane region" description="Helical" evidence="6">
    <location>
        <begin position="106"/>
        <end position="127"/>
    </location>
</feature>
<evidence type="ECO:0000259" key="7">
    <source>
        <dbReference type="Pfam" id="PF00892"/>
    </source>
</evidence>
<evidence type="ECO:0000256" key="3">
    <source>
        <dbReference type="ARBA" id="ARBA00022692"/>
    </source>
</evidence>
<evidence type="ECO:0000256" key="5">
    <source>
        <dbReference type="ARBA" id="ARBA00023136"/>
    </source>
</evidence>
<keyword evidence="9" id="KW-1185">Reference proteome</keyword>
<dbReference type="InterPro" id="IPR037185">
    <property type="entry name" value="EmrE-like"/>
</dbReference>
<gene>
    <name evidence="8" type="ORF">Cni_G17364</name>
</gene>
<comment type="similarity">
    <text evidence="2 6">Belongs to the drug/metabolite transporter (DMT) superfamily. Plant drug/metabolite exporter (P-DME) (TC 2.A.7.4) family.</text>
</comment>
<dbReference type="GO" id="GO:0016020">
    <property type="term" value="C:membrane"/>
    <property type="evidence" value="ECO:0007669"/>
    <property type="project" value="UniProtKB-SubCell"/>
</dbReference>
<feature type="transmembrane region" description="Helical" evidence="6">
    <location>
        <begin position="244"/>
        <end position="264"/>
    </location>
</feature>
<feature type="transmembrane region" description="Helical" evidence="6">
    <location>
        <begin position="211"/>
        <end position="232"/>
    </location>
</feature>
<feature type="transmembrane region" description="Helical" evidence="6">
    <location>
        <begin position="276"/>
        <end position="295"/>
    </location>
</feature>
<keyword evidence="5 6" id="KW-0472">Membrane</keyword>
<dbReference type="GO" id="GO:0022857">
    <property type="term" value="F:transmembrane transporter activity"/>
    <property type="evidence" value="ECO:0007669"/>
    <property type="project" value="InterPro"/>
</dbReference>
<feature type="transmembrane region" description="Helical" evidence="6">
    <location>
        <begin position="12"/>
        <end position="30"/>
    </location>
</feature>
<evidence type="ECO:0000313" key="9">
    <source>
        <dbReference type="Proteomes" id="UP001327560"/>
    </source>
</evidence>
<reference evidence="8 9" key="1">
    <citation type="submission" date="2023-10" db="EMBL/GenBank/DDBJ databases">
        <title>Chromosome-scale genome assembly provides insights into flower coloration mechanisms of Canna indica.</title>
        <authorList>
            <person name="Li C."/>
        </authorList>
    </citation>
    <scope>NUCLEOTIDE SEQUENCE [LARGE SCALE GENOMIC DNA]</scope>
    <source>
        <tissue evidence="8">Flower</tissue>
    </source>
</reference>
<dbReference type="Pfam" id="PF00892">
    <property type="entry name" value="EamA"/>
    <property type="match status" value="2"/>
</dbReference>
<protein>
    <recommendedName>
        <fullName evidence="6">WAT1-related protein</fullName>
    </recommendedName>
</protein>
<feature type="domain" description="EamA" evidence="7">
    <location>
        <begin position="181"/>
        <end position="319"/>
    </location>
</feature>
<keyword evidence="3 6" id="KW-0812">Transmembrane</keyword>
<organism evidence="8 9">
    <name type="scientific">Canna indica</name>
    <name type="common">Indian-shot</name>
    <dbReference type="NCBI Taxonomy" id="4628"/>
    <lineage>
        <taxon>Eukaryota</taxon>
        <taxon>Viridiplantae</taxon>
        <taxon>Streptophyta</taxon>
        <taxon>Embryophyta</taxon>
        <taxon>Tracheophyta</taxon>
        <taxon>Spermatophyta</taxon>
        <taxon>Magnoliopsida</taxon>
        <taxon>Liliopsida</taxon>
        <taxon>Zingiberales</taxon>
        <taxon>Cannaceae</taxon>
        <taxon>Canna</taxon>
    </lineage>
</organism>
<feature type="transmembrane region" description="Helical" evidence="6">
    <location>
        <begin position="179"/>
        <end position="199"/>
    </location>
</feature>
<dbReference type="EMBL" id="CP136894">
    <property type="protein sequence ID" value="WOL08611.1"/>
    <property type="molecule type" value="Genomic_DNA"/>
</dbReference>
<feature type="transmembrane region" description="Helical" evidence="6">
    <location>
        <begin position="74"/>
        <end position="94"/>
    </location>
</feature>
<keyword evidence="4 6" id="KW-1133">Transmembrane helix</keyword>
<dbReference type="Proteomes" id="UP001327560">
    <property type="component" value="Chromosome 5"/>
</dbReference>
<comment type="subcellular location">
    <subcellularLocation>
        <location evidence="1 6">Membrane</location>
        <topology evidence="1 6">Multi-pass membrane protein</topology>
    </subcellularLocation>
</comment>
<evidence type="ECO:0000313" key="8">
    <source>
        <dbReference type="EMBL" id="WOL08611.1"/>
    </source>
</evidence>
<accession>A0AAQ3QGI3</accession>
<dbReference type="PANTHER" id="PTHR31218">
    <property type="entry name" value="WAT1-RELATED PROTEIN"/>
    <property type="match status" value="1"/>
</dbReference>
<sequence>MADGSFLAEHKPALSMVFTQFIYALMALSAKATFTQGLSPMVFVVYRQAIATVILAPISFIAKGRSRSENGMGVRGFGLVFLASLVGATTNQFLYYQGMALVSSSMATAMTNLIPAITFVMAASMGLEKLKIKSVRSMAKVVGTIICVGGAVTMAFFKGPKLLSAELHRLMLHSASDKWIMGSLFLIGSSSCWSFWLILQVPICKNYLDPLSLATWMCFLSTIQSAILTYLMQPSLNSWKIHSLIELFSCVFAGIFGSGVTFYLQSWCIAIRGPLYSALFNPLSTVITAILGFIILHERLYLGSMIGAVVAISGLYIVLWGKSKDLESKNKQLPVVDTSKVAIVVDAKNSFEEEDLKKPLIEESRNQDL</sequence>
<dbReference type="AlphaFoldDB" id="A0AAQ3QGI3"/>
<proteinExistence type="inferred from homology"/>
<dbReference type="InterPro" id="IPR030184">
    <property type="entry name" value="WAT1-related"/>
</dbReference>
<feature type="transmembrane region" description="Helical" evidence="6">
    <location>
        <begin position="139"/>
        <end position="159"/>
    </location>
</feature>
<feature type="transmembrane region" description="Helical" evidence="6">
    <location>
        <begin position="301"/>
        <end position="321"/>
    </location>
</feature>
<evidence type="ECO:0000256" key="1">
    <source>
        <dbReference type="ARBA" id="ARBA00004141"/>
    </source>
</evidence>
<evidence type="ECO:0000256" key="2">
    <source>
        <dbReference type="ARBA" id="ARBA00007635"/>
    </source>
</evidence>
<evidence type="ECO:0000256" key="4">
    <source>
        <dbReference type="ARBA" id="ARBA00022989"/>
    </source>
</evidence>
<feature type="domain" description="EamA" evidence="7">
    <location>
        <begin position="14"/>
        <end position="152"/>
    </location>
</feature>
<dbReference type="SUPFAM" id="SSF103481">
    <property type="entry name" value="Multidrug resistance efflux transporter EmrE"/>
    <property type="match status" value="2"/>
</dbReference>
<dbReference type="InterPro" id="IPR000620">
    <property type="entry name" value="EamA_dom"/>
</dbReference>
<evidence type="ECO:0000256" key="6">
    <source>
        <dbReference type="RuleBase" id="RU363077"/>
    </source>
</evidence>